<reference evidence="1 2" key="1">
    <citation type="submission" date="2023-11" db="EMBL/GenBank/DDBJ databases">
        <authorList>
            <person name="Bao R."/>
        </authorList>
    </citation>
    <scope>NUCLEOTIDE SEQUENCE [LARGE SCALE GENOMIC DNA]</scope>
    <source>
        <strain evidence="1 2">PJ23</strain>
    </source>
</reference>
<organism evidence="1 2">
    <name type="scientific">Terrihabitans rhizophilus</name>
    <dbReference type="NCBI Taxonomy" id="3092662"/>
    <lineage>
        <taxon>Bacteria</taxon>
        <taxon>Pseudomonadati</taxon>
        <taxon>Pseudomonadota</taxon>
        <taxon>Alphaproteobacteria</taxon>
        <taxon>Hyphomicrobiales</taxon>
        <taxon>Terrihabitans</taxon>
    </lineage>
</organism>
<comment type="caution">
    <text evidence="1">The sequence shown here is derived from an EMBL/GenBank/DDBJ whole genome shotgun (WGS) entry which is preliminary data.</text>
</comment>
<name>A0ABU4RPN8_9HYPH</name>
<protein>
    <submittedName>
        <fullName evidence="1">Uncharacterized protein</fullName>
    </submittedName>
</protein>
<keyword evidence="2" id="KW-1185">Reference proteome</keyword>
<dbReference type="Proteomes" id="UP001274321">
    <property type="component" value="Unassembled WGS sequence"/>
</dbReference>
<dbReference type="RefSeq" id="WP_319844263.1">
    <property type="nucleotide sequence ID" value="NZ_JAXAFJ010000004.1"/>
</dbReference>
<accession>A0ABU4RPN8</accession>
<evidence type="ECO:0000313" key="2">
    <source>
        <dbReference type="Proteomes" id="UP001274321"/>
    </source>
</evidence>
<sequence length="93" mass="10704">MKELLQRLQSRRGIERFSIYEETDGVLRVDVWMDGNSYIDKAVSGVRRELDTAAREKNCRVKITIAAILERFEVGRENGPTISTHHQSIEKAD</sequence>
<gene>
    <name evidence="1" type="ORF">SCD90_08705</name>
</gene>
<evidence type="ECO:0000313" key="1">
    <source>
        <dbReference type="EMBL" id="MDX6806143.1"/>
    </source>
</evidence>
<proteinExistence type="predicted"/>
<dbReference type="EMBL" id="JAXAFJ010000004">
    <property type="protein sequence ID" value="MDX6806143.1"/>
    <property type="molecule type" value="Genomic_DNA"/>
</dbReference>